<organism evidence="2 3">
    <name type="scientific">Colletotrichum gloeosporioides (strain Cg-14)</name>
    <name type="common">Anthracnose fungus</name>
    <name type="synonym">Glomerella cingulata</name>
    <dbReference type="NCBI Taxonomy" id="1237896"/>
    <lineage>
        <taxon>Eukaryota</taxon>
        <taxon>Fungi</taxon>
        <taxon>Dikarya</taxon>
        <taxon>Ascomycota</taxon>
        <taxon>Pezizomycotina</taxon>
        <taxon>Sordariomycetes</taxon>
        <taxon>Hypocreomycetidae</taxon>
        <taxon>Glomerellales</taxon>
        <taxon>Glomerellaceae</taxon>
        <taxon>Colletotrichum</taxon>
        <taxon>Colletotrichum gloeosporioides species complex</taxon>
    </lineage>
</organism>
<comment type="caution">
    <text evidence="2">The sequence shown here is derived from an EMBL/GenBank/DDBJ whole genome shotgun (WGS) entry which is preliminary data.</text>
</comment>
<proteinExistence type="predicted"/>
<dbReference type="Proteomes" id="UP000015530">
    <property type="component" value="Unassembled WGS sequence"/>
</dbReference>
<name>T0L3Q3_COLGC</name>
<evidence type="ECO:0000256" key="1">
    <source>
        <dbReference type="SAM" id="MobiDB-lite"/>
    </source>
</evidence>
<evidence type="ECO:0000313" key="2">
    <source>
        <dbReference type="EMBL" id="EQB46276.1"/>
    </source>
</evidence>
<dbReference type="HOGENOM" id="CLU_3087107_0_0_1"/>
<dbReference type="AlphaFoldDB" id="T0L3Q3"/>
<protein>
    <submittedName>
        <fullName evidence="2">Uncharacterized protein</fullName>
    </submittedName>
</protein>
<sequence>MGWGWVHDRSAYTNMATQAICQPAAVSSGQTVETHFDAPAPRKAEQRKAKVS</sequence>
<feature type="compositionally biased region" description="Basic and acidic residues" evidence="1">
    <location>
        <begin position="34"/>
        <end position="52"/>
    </location>
</feature>
<accession>T0L3Q3</accession>
<feature type="region of interest" description="Disordered" evidence="1">
    <location>
        <begin position="32"/>
        <end position="52"/>
    </location>
</feature>
<evidence type="ECO:0000313" key="3">
    <source>
        <dbReference type="Proteomes" id="UP000015530"/>
    </source>
</evidence>
<gene>
    <name evidence="2" type="ORF">CGLO_14685</name>
</gene>
<reference evidence="3" key="1">
    <citation type="journal article" date="2013" name="Mol. Plant Microbe Interact.">
        <title>Global aspects of pacC regulation of pathogenicity genes in Colletotrichum gloeosporioides as revealed by transcriptome analysis.</title>
        <authorList>
            <person name="Alkan N."/>
            <person name="Meng X."/>
            <person name="Friedlander G."/>
            <person name="Reuveni E."/>
            <person name="Sukno S."/>
            <person name="Sherman A."/>
            <person name="Thon M."/>
            <person name="Fluhr R."/>
            <person name="Prusky D."/>
        </authorList>
    </citation>
    <scope>NUCLEOTIDE SEQUENCE [LARGE SCALE GENOMIC DNA]</scope>
    <source>
        <strain evidence="3">Cg-14</strain>
    </source>
</reference>
<dbReference type="EMBL" id="AMYD01003470">
    <property type="protein sequence ID" value="EQB46276.1"/>
    <property type="molecule type" value="Genomic_DNA"/>
</dbReference>